<evidence type="ECO:0000256" key="2">
    <source>
        <dbReference type="ARBA" id="ARBA00005811"/>
    </source>
</evidence>
<dbReference type="GO" id="GO:0015031">
    <property type="term" value="P:protein transport"/>
    <property type="evidence" value="ECO:0007669"/>
    <property type="project" value="UniProtKB-KW"/>
</dbReference>
<protein>
    <submittedName>
        <fullName evidence="9">Biopolymer transport protein ExbD</fullName>
    </submittedName>
</protein>
<keyword evidence="5 8" id="KW-1133">Transmembrane helix</keyword>
<evidence type="ECO:0000256" key="4">
    <source>
        <dbReference type="ARBA" id="ARBA00022692"/>
    </source>
</evidence>
<dbReference type="InterPro" id="IPR003400">
    <property type="entry name" value="ExbD"/>
</dbReference>
<keyword evidence="4 7" id="KW-0812">Transmembrane</keyword>
<organism evidence="9 10">
    <name type="scientific">Cyclonatronum proteinivorum</name>
    <dbReference type="NCBI Taxonomy" id="1457365"/>
    <lineage>
        <taxon>Bacteria</taxon>
        <taxon>Pseudomonadati</taxon>
        <taxon>Balneolota</taxon>
        <taxon>Balneolia</taxon>
        <taxon>Balneolales</taxon>
        <taxon>Cyclonatronaceae</taxon>
        <taxon>Cyclonatronum</taxon>
    </lineage>
</organism>
<dbReference type="RefSeq" id="WP_114985054.1">
    <property type="nucleotide sequence ID" value="NZ_CP027806.1"/>
</dbReference>
<keyword evidence="7" id="KW-0813">Transport</keyword>
<keyword evidence="3" id="KW-1003">Cell membrane</keyword>
<accession>A0A345UN58</accession>
<dbReference type="KEGG" id="cprv:CYPRO_2668"/>
<dbReference type="GO" id="GO:0022857">
    <property type="term" value="F:transmembrane transporter activity"/>
    <property type="evidence" value="ECO:0007669"/>
    <property type="project" value="InterPro"/>
</dbReference>
<proteinExistence type="inferred from homology"/>
<keyword evidence="10" id="KW-1185">Reference proteome</keyword>
<dbReference type="GO" id="GO:0005886">
    <property type="term" value="C:plasma membrane"/>
    <property type="evidence" value="ECO:0007669"/>
    <property type="project" value="UniProtKB-SubCell"/>
</dbReference>
<keyword evidence="6 8" id="KW-0472">Membrane</keyword>
<feature type="transmembrane region" description="Helical" evidence="8">
    <location>
        <begin position="20"/>
        <end position="37"/>
    </location>
</feature>
<evidence type="ECO:0000256" key="6">
    <source>
        <dbReference type="ARBA" id="ARBA00023136"/>
    </source>
</evidence>
<evidence type="ECO:0000313" key="9">
    <source>
        <dbReference type="EMBL" id="AXJ01910.1"/>
    </source>
</evidence>
<name>A0A345UN58_9BACT</name>
<evidence type="ECO:0000256" key="1">
    <source>
        <dbReference type="ARBA" id="ARBA00004162"/>
    </source>
</evidence>
<sequence length="155" mass="17856">MSHFKKKQASTSQEIPTTSMPDIIFILLIFFMVVTVLREVELLVRQDLTRAENIERIEEKRLVSYIYVGPIILPGGQYGPTRIQVDDALVDPDDLTAIQNVMRQRRTDEPRLIVSLRVDYESEMGIVSDIKQQLRFADALRINYSTRRAEGAVEM</sequence>
<dbReference type="AlphaFoldDB" id="A0A345UN58"/>
<evidence type="ECO:0000256" key="7">
    <source>
        <dbReference type="RuleBase" id="RU003879"/>
    </source>
</evidence>
<evidence type="ECO:0000256" key="8">
    <source>
        <dbReference type="SAM" id="Phobius"/>
    </source>
</evidence>
<dbReference type="Pfam" id="PF02472">
    <property type="entry name" value="ExbD"/>
    <property type="match status" value="1"/>
</dbReference>
<comment type="subcellular location">
    <subcellularLocation>
        <location evidence="1">Cell membrane</location>
        <topology evidence="1">Single-pass membrane protein</topology>
    </subcellularLocation>
    <subcellularLocation>
        <location evidence="7">Cell membrane</location>
        <topology evidence="7">Single-pass type II membrane protein</topology>
    </subcellularLocation>
</comment>
<gene>
    <name evidence="9" type="ORF">CYPRO_2668</name>
</gene>
<comment type="similarity">
    <text evidence="2 7">Belongs to the ExbD/TolR family.</text>
</comment>
<dbReference type="OrthoDB" id="9810103at2"/>
<evidence type="ECO:0000313" key="10">
    <source>
        <dbReference type="Proteomes" id="UP000254808"/>
    </source>
</evidence>
<evidence type="ECO:0000256" key="5">
    <source>
        <dbReference type="ARBA" id="ARBA00022989"/>
    </source>
</evidence>
<dbReference type="EMBL" id="CP027806">
    <property type="protein sequence ID" value="AXJ01910.1"/>
    <property type="molecule type" value="Genomic_DNA"/>
</dbReference>
<keyword evidence="7" id="KW-0653">Protein transport</keyword>
<reference evidence="9 10" key="1">
    <citation type="submission" date="2018-03" db="EMBL/GenBank/DDBJ databases">
        <title>Phenotypic and genomic properties of Cyclonatronum proteinivorum gen. nov., sp. nov., a haloalkaliphilic bacteroidete from soda lakes possessing Na+-translocating rhodopsin.</title>
        <authorList>
            <person name="Toshchakov S.V."/>
            <person name="Korzhenkov A."/>
            <person name="Samarov N.I."/>
            <person name="Kublanov I.V."/>
            <person name="Muntyan M.S."/>
            <person name="Sorokin D.Y."/>
        </authorList>
    </citation>
    <scope>NUCLEOTIDE SEQUENCE [LARGE SCALE GENOMIC DNA]</scope>
    <source>
        <strain evidence="9 10">Omega</strain>
    </source>
</reference>
<dbReference type="Proteomes" id="UP000254808">
    <property type="component" value="Chromosome"/>
</dbReference>
<evidence type="ECO:0000256" key="3">
    <source>
        <dbReference type="ARBA" id="ARBA00022475"/>
    </source>
</evidence>